<dbReference type="InterPro" id="IPR003661">
    <property type="entry name" value="HisK_dim/P_dom"/>
</dbReference>
<comment type="caution">
    <text evidence="9">The sequence shown here is derived from an EMBL/GenBank/DDBJ whole genome shotgun (WGS) entry which is preliminary data.</text>
</comment>
<evidence type="ECO:0000256" key="5">
    <source>
        <dbReference type="ARBA" id="ARBA00023012"/>
    </source>
</evidence>
<evidence type="ECO:0000256" key="6">
    <source>
        <dbReference type="SAM" id="MobiDB-lite"/>
    </source>
</evidence>
<evidence type="ECO:0000256" key="2">
    <source>
        <dbReference type="ARBA" id="ARBA00012438"/>
    </source>
</evidence>
<dbReference type="GO" id="GO:0000155">
    <property type="term" value="F:phosphorelay sensor kinase activity"/>
    <property type="evidence" value="ECO:0007669"/>
    <property type="project" value="InterPro"/>
</dbReference>
<sequence>MSASLEVSRNMISNTELSECDREQLHLIGHIQGDSGHVFFLTLPEEKVVAADAGILNVPFIYNGQNDPSNGEGDDNHDPNGELMRFLGSSLKDWISAEIYDTIKMAINSLTTHRIFRFVTHKDTQYAISVSSDETDSALTSIEIEAVAHTEQINDSFQTLTALGTIMELYADDKILTTACDTIFKLIRGYDRGMVYKFNDDLSGEVIHEIKKGFIHTSYKGMRFPASDIPLTARQLYIKNGLRYIHNVDGHDIPIVDILGTNGGQIDLTNCRMRSVSKPHIIYLRNMGVICSMSLGIVVDGKLWGLFAYHGYTEPFKPSLHQRIACESIVSMVSVKQESLARKALSHRIIHLSEALMNWDATRSLSYNLQMTGNEILHILDADVMAGRIGEPISEGDEDHFSVGDEELRPTEAFWDILTSYPKKEILAMNTREDLVQLGISEEICPAAGFAYFQDDHVQIMLGRKLRSKDVKWAGNPDEPKLKIGGILNPRNSFETFMEKARKEAKTWIDTDLHVINAFMEKVFEHSHNRMLSVLSSEIEDANSKCVNAFETARANRDFISNMGQELRTPFQQVMGCLNVLHDTYDDISDEDIQDLVNTALSSGTNMINLLNDILNLSKERHLANLVRSDDIDVEVLVSEPLESLKNVATTKRIEITCHIAPLRTKSVVTDKSKVQQIISNIVNNAIKFSAGGRVGVNVGMASSLQEAVDLWAMRATAYSATVFTMQEDDILDSIDAVKRRMARFTVSNDKKWLLISVQDSGFGMKEDDLREMLQPYRQSSGGTNPTIQGTELGICICVSLCQQLNGHIGCSSTPGGGTLFHVGIPVEDNRQSKPKTSEGRIPETIGTQQSL</sequence>
<dbReference type="PROSITE" id="PS50046">
    <property type="entry name" value="PHYTOCHROME_2"/>
    <property type="match status" value="1"/>
</dbReference>
<dbReference type="SMART" id="SM00387">
    <property type="entry name" value="HATPase_c"/>
    <property type="match status" value="1"/>
</dbReference>
<organism evidence="9 10">
    <name type="scientific">Nitzschia inconspicua</name>
    <dbReference type="NCBI Taxonomy" id="303405"/>
    <lineage>
        <taxon>Eukaryota</taxon>
        <taxon>Sar</taxon>
        <taxon>Stramenopiles</taxon>
        <taxon>Ochrophyta</taxon>
        <taxon>Bacillariophyta</taxon>
        <taxon>Bacillariophyceae</taxon>
        <taxon>Bacillariophycidae</taxon>
        <taxon>Bacillariales</taxon>
        <taxon>Bacillariaceae</taxon>
        <taxon>Nitzschia</taxon>
    </lineage>
</organism>
<dbReference type="AlphaFoldDB" id="A0A9K3PNN9"/>
<dbReference type="PROSITE" id="PS50109">
    <property type="entry name" value="HIS_KIN"/>
    <property type="match status" value="1"/>
</dbReference>
<evidence type="ECO:0000259" key="7">
    <source>
        <dbReference type="PROSITE" id="PS50046"/>
    </source>
</evidence>
<dbReference type="OrthoDB" id="2015534at2759"/>
<dbReference type="EC" id="2.7.13.3" evidence="2"/>
<evidence type="ECO:0000313" key="9">
    <source>
        <dbReference type="EMBL" id="KAG7354160.1"/>
    </source>
</evidence>
<dbReference type="Proteomes" id="UP000693970">
    <property type="component" value="Unassembled WGS sequence"/>
</dbReference>
<keyword evidence="3" id="KW-0808">Transferase</keyword>
<name>A0A9K3PNN9_9STRA</name>
<dbReference type="InterPro" id="IPR016132">
    <property type="entry name" value="Phyto_chromo_attachment"/>
</dbReference>
<dbReference type="Pfam" id="PF02518">
    <property type="entry name" value="HATPase_c"/>
    <property type="match status" value="1"/>
</dbReference>
<dbReference type="CDD" id="cd00082">
    <property type="entry name" value="HisKA"/>
    <property type="match status" value="1"/>
</dbReference>
<dbReference type="InterPro" id="IPR013515">
    <property type="entry name" value="Phytochrome_cen-reg"/>
</dbReference>
<keyword evidence="4" id="KW-0418">Kinase</keyword>
<dbReference type="InterPro" id="IPR005467">
    <property type="entry name" value="His_kinase_dom"/>
</dbReference>
<feature type="region of interest" description="Disordered" evidence="6">
    <location>
        <begin position="829"/>
        <end position="852"/>
    </location>
</feature>
<evidence type="ECO:0000256" key="3">
    <source>
        <dbReference type="ARBA" id="ARBA00022679"/>
    </source>
</evidence>
<feature type="domain" description="Histidine kinase" evidence="8">
    <location>
        <begin position="562"/>
        <end position="829"/>
    </location>
</feature>
<evidence type="ECO:0000259" key="8">
    <source>
        <dbReference type="PROSITE" id="PS50109"/>
    </source>
</evidence>
<dbReference type="GO" id="GO:0009584">
    <property type="term" value="P:detection of visible light"/>
    <property type="evidence" value="ECO:0007669"/>
    <property type="project" value="InterPro"/>
</dbReference>
<feature type="compositionally biased region" description="Basic and acidic residues" evidence="6">
    <location>
        <begin position="829"/>
        <end position="842"/>
    </location>
</feature>
<evidence type="ECO:0000256" key="1">
    <source>
        <dbReference type="ARBA" id="ARBA00000085"/>
    </source>
</evidence>
<dbReference type="Pfam" id="PF00512">
    <property type="entry name" value="HisKA"/>
    <property type="match status" value="1"/>
</dbReference>
<dbReference type="PANTHER" id="PTHR43711">
    <property type="entry name" value="TWO-COMPONENT HISTIDINE KINASE"/>
    <property type="match status" value="1"/>
</dbReference>
<keyword evidence="10" id="KW-1185">Reference proteome</keyword>
<reference evidence="9" key="1">
    <citation type="journal article" date="2021" name="Sci. Rep.">
        <title>Diploid genomic architecture of Nitzschia inconspicua, an elite biomass production diatom.</title>
        <authorList>
            <person name="Oliver A."/>
            <person name="Podell S."/>
            <person name="Pinowska A."/>
            <person name="Traller J.C."/>
            <person name="Smith S.R."/>
            <person name="McClure R."/>
            <person name="Beliaev A."/>
            <person name="Bohutskyi P."/>
            <person name="Hill E.A."/>
            <person name="Rabines A."/>
            <person name="Zheng H."/>
            <person name="Allen L.Z."/>
            <person name="Kuo A."/>
            <person name="Grigoriev I.V."/>
            <person name="Allen A.E."/>
            <person name="Hazlebeck D."/>
            <person name="Allen E.E."/>
        </authorList>
    </citation>
    <scope>NUCLEOTIDE SEQUENCE</scope>
    <source>
        <strain evidence="9">Hildebrandi</strain>
    </source>
</reference>
<dbReference type="Pfam" id="PF00360">
    <property type="entry name" value="PHY"/>
    <property type="match status" value="1"/>
</dbReference>
<reference evidence="9" key="2">
    <citation type="submission" date="2021-04" db="EMBL/GenBank/DDBJ databases">
        <authorList>
            <person name="Podell S."/>
        </authorList>
    </citation>
    <scope>NUCLEOTIDE SEQUENCE</scope>
    <source>
        <strain evidence="9">Hildebrandi</strain>
    </source>
</reference>
<dbReference type="InterPro" id="IPR003018">
    <property type="entry name" value="GAF"/>
</dbReference>
<dbReference type="PANTHER" id="PTHR43711:SF26">
    <property type="entry name" value="SENSOR HISTIDINE KINASE RCSC"/>
    <property type="match status" value="1"/>
</dbReference>
<gene>
    <name evidence="9" type="ORF">IV203_003516</name>
</gene>
<dbReference type="EMBL" id="JAGRRH010000016">
    <property type="protein sequence ID" value="KAG7354160.1"/>
    <property type="molecule type" value="Genomic_DNA"/>
</dbReference>
<evidence type="ECO:0000313" key="10">
    <source>
        <dbReference type="Proteomes" id="UP000693970"/>
    </source>
</evidence>
<protein>
    <recommendedName>
        <fullName evidence="2">histidine kinase</fullName>
        <ecNumber evidence="2">2.7.13.3</ecNumber>
    </recommendedName>
</protein>
<feature type="domain" description="Phytochrome chromophore attachment site" evidence="7">
    <location>
        <begin position="185"/>
        <end position="331"/>
    </location>
</feature>
<dbReference type="Pfam" id="PF01590">
    <property type="entry name" value="GAF"/>
    <property type="match status" value="1"/>
</dbReference>
<dbReference type="InterPro" id="IPR050736">
    <property type="entry name" value="Sensor_HK_Regulatory"/>
</dbReference>
<comment type="catalytic activity">
    <reaction evidence="1">
        <text>ATP + protein L-histidine = ADP + protein N-phospho-L-histidine.</text>
        <dbReference type="EC" id="2.7.13.3"/>
    </reaction>
</comment>
<dbReference type="SMART" id="SM00388">
    <property type="entry name" value="HisKA"/>
    <property type="match status" value="1"/>
</dbReference>
<accession>A0A9K3PNN9</accession>
<dbReference type="GO" id="GO:0006355">
    <property type="term" value="P:regulation of DNA-templated transcription"/>
    <property type="evidence" value="ECO:0007669"/>
    <property type="project" value="InterPro"/>
</dbReference>
<dbReference type="InterPro" id="IPR003594">
    <property type="entry name" value="HATPase_dom"/>
</dbReference>
<keyword evidence="5" id="KW-0902">Two-component regulatory system</keyword>
<evidence type="ECO:0000256" key="4">
    <source>
        <dbReference type="ARBA" id="ARBA00022777"/>
    </source>
</evidence>
<proteinExistence type="predicted"/>